<dbReference type="GO" id="GO:1990714">
    <property type="term" value="F:hydroxyproline O-galactosyltransferase activity"/>
    <property type="evidence" value="ECO:0007669"/>
    <property type="project" value="TreeGrafter"/>
</dbReference>
<evidence type="ECO:0000256" key="10">
    <source>
        <dbReference type="ARBA" id="ARBA00023034"/>
    </source>
</evidence>
<dbReference type="Proteomes" id="UP001165190">
    <property type="component" value="Unassembled WGS sequence"/>
</dbReference>
<evidence type="ECO:0000256" key="15">
    <source>
        <dbReference type="SAM" id="MobiDB-lite"/>
    </source>
</evidence>
<evidence type="ECO:0000256" key="9">
    <source>
        <dbReference type="ARBA" id="ARBA00022989"/>
    </source>
</evidence>
<evidence type="ECO:0000256" key="16">
    <source>
        <dbReference type="SAM" id="Phobius"/>
    </source>
</evidence>
<keyword evidence="19" id="KW-1185">Reference proteome</keyword>
<keyword evidence="13" id="KW-0464">Manganese</keyword>
<sequence length="662" mass="75452">MKRSKFEPLTYPGRLRVLQFLVGVLFLYLLFVSFEIPLVFRTGSGGYFTDTLPRPYVLESEEDFSYKTAPARPGNDPNHVRRPGGERKVREVKGVSGLLFNESSFDSIGSKGELSALHKTARHAFVVGRTLWGDLQSGQKKSDSIPEQQNQTKNQTESCPDSISLSGSEFVKQRRILVLPCGLTLGSHITVVGMPHWAHAEHDPKIAVLKEGDKSMMVSQFMMELQGLKAVDGEDPPRILHFNPRLKGDWSGKPVIEQNTCYRMQWGSAMRCEGWKSRADDETVDGEVKCENWIRDDYNGSEESKTAWWLNRLIGRNKVALDWQYPFAEGKLFVLTLRAGLEGYHVNVDGRHVTSFPYRTGFVLEDATGLSLKGDLDVHSVFAASLPSSHPSFDPQKHLERLSKWKAPTLPEGDVELFIGVLSAGNHFAERMAVRKSWMQHKLIKSSRAVARFFVALSGRKEVNVELKKEAEYFGDIVIVPYLDNYDLVVLKTVAISEYGVRTMAAKYIMKCDDDTFVRVDSVIKEAKKFGYKSIYIGNMNYHHKPLRSGKWAVTYEEWPEEDYPPYANGPGYIISSDIAQFIVDDFEKHKLRLFKMEDVSMGMWVEKFNSSKPVEYQHSLKFCQFGCIEGYFTAHYQSPRQMLCMWDKLVNQIKPQCCNMK</sequence>
<dbReference type="CDD" id="cd00070">
    <property type="entry name" value="GLECT"/>
    <property type="match status" value="1"/>
</dbReference>
<keyword evidence="12" id="KW-0325">Glycoprotein</keyword>
<reference evidence="18" key="1">
    <citation type="submission" date="2023-05" db="EMBL/GenBank/DDBJ databases">
        <title>Genome and transcriptome analyses reveal genes involved in the formation of fine ridges on petal epidermal cells in Hibiscus trionum.</title>
        <authorList>
            <person name="Koshimizu S."/>
            <person name="Masuda S."/>
            <person name="Ishii T."/>
            <person name="Shirasu K."/>
            <person name="Hoshino A."/>
            <person name="Arita M."/>
        </authorList>
    </citation>
    <scope>NUCLEOTIDE SEQUENCE</scope>
    <source>
        <strain evidence="18">Hamamatsu line</strain>
    </source>
</reference>
<dbReference type="PANTHER" id="PTHR11214">
    <property type="entry name" value="BETA-1,3-N-ACETYLGLUCOSAMINYLTRANSFERASE"/>
    <property type="match status" value="1"/>
</dbReference>
<evidence type="ECO:0000256" key="7">
    <source>
        <dbReference type="ARBA" id="ARBA00022692"/>
    </source>
</evidence>
<evidence type="ECO:0000256" key="3">
    <source>
        <dbReference type="ARBA" id="ARBA00004922"/>
    </source>
</evidence>
<evidence type="ECO:0000256" key="12">
    <source>
        <dbReference type="ARBA" id="ARBA00023180"/>
    </source>
</evidence>
<comment type="pathway">
    <text evidence="3">Protein modification; protein glycosylation.</text>
</comment>
<dbReference type="SUPFAM" id="SSF49899">
    <property type="entry name" value="Concanavalin A-like lectins/glucanases"/>
    <property type="match status" value="1"/>
</dbReference>
<keyword evidence="8" id="KW-0735">Signal-anchor</keyword>
<evidence type="ECO:0000256" key="13">
    <source>
        <dbReference type="ARBA" id="ARBA00023211"/>
    </source>
</evidence>
<dbReference type="GO" id="GO:0010405">
    <property type="term" value="P:arabinogalactan protein metabolic process"/>
    <property type="evidence" value="ECO:0007669"/>
    <property type="project" value="UniProtKB-ARBA"/>
</dbReference>
<dbReference type="InterPro" id="IPR002659">
    <property type="entry name" value="Glyco_trans_31"/>
</dbReference>
<dbReference type="FunFam" id="3.90.550.50:FF:000005">
    <property type="entry name" value="Hydroxyproline O-galactosyltransferase"/>
    <property type="match status" value="1"/>
</dbReference>
<feature type="transmembrane region" description="Helical" evidence="16">
    <location>
        <begin position="20"/>
        <end position="40"/>
    </location>
</feature>
<protein>
    <recommendedName>
        <fullName evidence="17">Galectin domain-containing protein</fullName>
    </recommendedName>
</protein>
<keyword evidence="5" id="KW-0328">Glycosyltransferase</keyword>
<gene>
    <name evidence="18" type="ORF">HRI_003998000</name>
</gene>
<dbReference type="SMART" id="SM00908">
    <property type="entry name" value="Gal-bind_lectin"/>
    <property type="match status" value="1"/>
</dbReference>
<organism evidence="18 19">
    <name type="scientific">Hibiscus trionum</name>
    <name type="common">Flower of an hour</name>
    <dbReference type="NCBI Taxonomy" id="183268"/>
    <lineage>
        <taxon>Eukaryota</taxon>
        <taxon>Viridiplantae</taxon>
        <taxon>Streptophyta</taxon>
        <taxon>Embryophyta</taxon>
        <taxon>Tracheophyta</taxon>
        <taxon>Spermatophyta</taxon>
        <taxon>Magnoliopsida</taxon>
        <taxon>eudicotyledons</taxon>
        <taxon>Gunneridae</taxon>
        <taxon>Pentapetalae</taxon>
        <taxon>rosids</taxon>
        <taxon>malvids</taxon>
        <taxon>Malvales</taxon>
        <taxon>Malvaceae</taxon>
        <taxon>Malvoideae</taxon>
        <taxon>Hibiscus</taxon>
    </lineage>
</organism>
<comment type="function">
    <text evidence="14">Possesses hydroxyproline O-galactosyltransferase activity. Transfers galactose from UDP-galactose to hydroxyproline residues in the arabinogalactan proteins (AGPs). Is specific for AGPs containing non-contiguous peptidyl hydroxyproline residues. Utilizes UDP-galactose solely as sugar donor. The addition of galactose onto the peptidyl hydroxyproline residues in AGP core proteins represents the first committed step in arabinogalactan polysaccharide addition. AGP glycans play essential roles in both vegetative and reproductive plant growth.</text>
</comment>
<evidence type="ECO:0000256" key="5">
    <source>
        <dbReference type="ARBA" id="ARBA00022676"/>
    </source>
</evidence>
<keyword evidence="6" id="KW-0808">Transferase</keyword>
<evidence type="ECO:0000256" key="11">
    <source>
        <dbReference type="ARBA" id="ARBA00023136"/>
    </source>
</evidence>
<evidence type="ECO:0000313" key="19">
    <source>
        <dbReference type="Proteomes" id="UP001165190"/>
    </source>
</evidence>
<dbReference type="Pfam" id="PF00337">
    <property type="entry name" value="Gal-bind_lectin"/>
    <property type="match status" value="1"/>
</dbReference>
<feature type="region of interest" description="Disordered" evidence="15">
    <location>
        <begin position="137"/>
        <end position="162"/>
    </location>
</feature>
<dbReference type="GO" id="GO:0000139">
    <property type="term" value="C:Golgi membrane"/>
    <property type="evidence" value="ECO:0007669"/>
    <property type="project" value="UniProtKB-SubCell"/>
</dbReference>
<comment type="cofactor">
    <cofactor evidence="1">
        <name>Mn(2+)</name>
        <dbReference type="ChEBI" id="CHEBI:29035"/>
    </cofactor>
</comment>
<dbReference type="FunFam" id="2.60.120.200:FF:000199">
    <property type="entry name" value="Hydroxyproline O-galactosyltransferase GALT4"/>
    <property type="match status" value="1"/>
</dbReference>
<dbReference type="GO" id="GO:0030246">
    <property type="term" value="F:carbohydrate binding"/>
    <property type="evidence" value="ECO:0007669"/>
    <property type="project" value="InterPro"/>
</dbReference>
<evidence type="ECO:0000256" key="8">
    <source>
        <dbReference type="ARBA" id="ARBA00022968"/>
    </source>
</evidence>
<evidence type="ECO:0000256" key="1">
    <source>
        <dbReference type="ARBA" id="ARBA00001936"/>
    </source>
</evidence>
<dbReference type="EMBL" id="BSYR01000037">
    <property type="protein sequence ID" value="GMJ03288.1"/>
    <property type="molecule type" value="Genomic_DNA"/>
</dbReference>
<name>A0A9W7IVD5_HIBTR</name>
<comment type="similarity">
    <text evidence="4">Belongs to the glycosyltransferase 31 family.</text>
</comment>
<feature type="region of interest" description="Disordered" evidence="15">
    <location>
        <begin position="67"/>
        <end position="87"/>
    </location>
</feature>
<dbReference type="PANTHER" id="PTHR11214:SF286">
    <property type="entry name" value="HYDROXYPROLINE O-GALACTOSYLTRANSFERASE GALT4"/>
    <property type="match status" value="1"/>
</dbReference>
<evidence type="ECO:0000256" key="14">
    <source>
        <dbReference type="ARBA" id="ARBA00059439"/>
    </source>
</evidence>
<keyword evidence="11 16" id="KW-0472">Membrane</keyword>
<evidence type="ECO:0000256" key="2">
    <source>
        <dbReference type="ARBA" id="ARBA00004323"/>
    </source>
</evidence>
<dbReference type="AlphaFoldDB" id="A0A9W7IVD5"/>
<proteinExistence type="inferred from homology"/>
<evidence type="ECO:0000256" key="4">
    <source>
        <dbReference type="ARBA" id="ARBA00008661"/>
    </source>
</evidence>
<dbReference type="InterPro" id="IPR001079">
    <property type="entry name" value="Galectin_CRD"/>
</dbReference>
<keyword evidence="7 16" id="KW-0812">Transmembrane</keyword>
<evidence type="ECO:0000256" key="6">
    <source>
        <dbReference type="ARBA" id="ARBA00022679"/>
    </source>
</evidence>
<comment type="caution">
    <text evidence="18">The sequence shown here is derived from an EMBL/GenBank/DDBJ whole genome shotgun (WGS) entry which is preliminary data.</text>
</comment>
<dbReference type="Gene3D" id="3.90.550.50">
    <property type="match status" value="1"/>
</dbReference>
<feature type="domain" description="Galectin" evidence="17">
    <location>
        <begin position="175"/>
        <end position="384"/>
    </location>
</feature>
<dbReference type="InterPro" id="IPR013320">
    <property type="entry name" value="ConA-like_dom_sf"/>
</dbReference>
<evidence type="ECO:0000313" key="18">
    <source>
        <dbReference type="EMBL" id="GMJ03288.1"/>
    </source>
</evidence>
<feature type="compositionally biased region" description="Polar residues" evidence="15">
    <location>
        <begin position="145"/>
        <end position="162"/>
    </location>
</feature>
<dbReference type="Gene3D" id="2.60.120.200">
    <property type="match status" value="1"/>
</dbReference>
<accession>A0A9W7IVD5</accession>
<dbReference type="OrthoDB" id="2139606at2759"/>
<dbReference type="FunFam" id="2.60.120.200:FF:000071">
    <property type="entry name" value="Hydroxyproline O-galactosyltransferase GALT2"/>
    <property type="match status" value="1"/>
</dbReference>
<evidence type="ECO:0000259" key="17">
    <source>
        <dbReference type="PROSITE" id="PS51304"/>
    </source>
</evidence>
<keyword evidence="10" id="KW-0333">Golgi apparatus</keyword>
<dbReference type="PROSITE" id="PS51304">
    <property type="entry name" value="GALECTIN"/>
    <property type="match status" value="1"/>
</dbReference>
<comment type="subcellular location">
    <subcellularLocation>
        <location evidence="2">Golgi apparatus membrane</location>
        <topology evidence="2">Single-pass type II membrane protein</topology>
    </subcellularLocation>
</comment>
<keyword evidence="9 16" id="KW-1133">Transmembrane helix</keyword>
<dbReference type="Pfam" id="PF01762">
    <property type="entry name" value="Galactosyl_T"/>
    <property type="match status" value="1"/>
</dbReference>